<dbReference type="Proteomes" id="UP001155241">
    <property type="component" value="Unassembled WGS sequence"/>
</dbReference>
<keyword evidence="2" id="KW-1185">Reference proteome</keyword>
<dbReference type="EMBL" id="JAMXLR010000006">
    <property type="protein sequence ID" value="MCO6042668.1"/>
    <property type="molecule type" value="Genomic_DNA"/>
</dbReference>
<reference evidence="1" key="1">
    <citation type="submission" date="2022-06" db="EMBL/GenBank/DDBJ databases">
        <title>Aeoliella straminimaris, a novel planctomycete from sediments.</title>
        <authorList>
            <person name="Vitorino I.R."/>
            <person name="Lage O.M."/>
        </authorList>
    </citation>
    <scope>NUCLEOTIDE SEQUENCE</scope>
    <source>
        <strain evidence="1">ICT_H6.2</strain>
    </source>
</reference>
<protein>
    <recommendedName>
        <fullName evidence="3">DNA phosphorothioation-dependent restriction protein DptF</fullName>
    </recommendedName>
</protein>
<dbReference type="RefSeq" id="WP_252850764.1">
    <property type="nucleotide sequence ID" value="NZ_JAMXLR010000006.1"/>
</dbReference>
<proteinExistence type="predicted"/>
<organism evidence="1 2">
    <name type="scientific">Aeoliella straminimaris</name>
    <dbReference type="NCBI Taxonomy" id="2954799"/>
    <lineage>
        <taxon>Bacteria</taxon>
        <taxon>Pseudomonadati</taxon>
        <taxon>Planctomycetota</taxon>
        <taxon>Planctomycetia</taxon>
        <taxon>Pirellulales</taxon>
        <taxon>Lacipirellulaceae</taxon>
        <taxon>Aeoliella</taxon>
    </lineage>
</organism>
<gene>
    <name evidence="1" type="ORF">NG895_02000</name>
</gene>
<evidence type="ECO:0008006" key="3">
    <source>
        <dbReference type="Google" id="ProtNLM"/>
    </source>
</evidence>
<sequence>MANNPYLDQFLMFYSQSDAGNGLTRGLENDLARRTYVPTKLDRELRDAILDCTYRLVILTGNAGDGKTAFIQKLEEAAEATGATVSRPDSLGSHFELGGRTFRTLYDGSVEVPGTTNQEMLANFFLDLQGDDPPTANTCLVVAMNEGKLIDFLSHTTQFKWLSQQLLEHLQLDSPLSDDMVLVNLNLRSVVDAARGQTDSIFDQILDRYVAEEFWTSCDGCPARHRCPVKFNVDTFRLRSTSGLSDKDAEEVEERNASARIARSRLKSIFQILHFRKRIHVTVRDLRSVLAFTLFGKHTCQQIEQEIQGGNADFTDRYYYNAVFDANEKDRILGLLRDFDVGLASLPMTDSRLSFTRPGTSEFRQLFLRFDQAGTLGRTTSDVEDLCRLYDTRPMSPEQRTQDALETSRKYVASLRRKLFFEGDQPDEQGQRKFLSHLLPYDNIEKFMRFIETKTDPSGQLKQWIVLAISRSESIYDEQRGRENICIRTRHDADTAVKAYFTYPAGHFNLEVEEPPAQATYVEFLPTSVHLRHHERNIMLEISLDLYEMLMRIRDGYVPAAGEMRAFFLNLLMFKKQLMSLPSDRLLLSGSDYNLYQMSRTPQNGVSIGVPS</sequence>
<comment type="caution">
    <text evidence="1">The sequence shown here is derived from an EMBL/GenBank/DDBJ whole genome shotgun (WGS) entry which is preliminary data.</text>
</comment>
<accession>A0A9X2F6T2</accession>
<evidence type="ECO:0000313" key="2">
    <source>
        <dbReference type="Proteomes" id="UP001155241"/>
    </source>
</evidence>
<name>A0A9X2F6T2_9BACT</name>
<evidence type="ECO:0000313" key="1">
    <source>
        <dbReference type="EMBL" id="MCO6042668.1"/>
    </source>
</evidence>
<dbReference type="AlphaFoldDB" id="A0A9X2F6T2"/>